<dbReference type="RefSeq" id="WP_106024559.1">
    <property type="nucleotide sequence ID" value="NZ_PVXN01000053.1"/>
</dbReference>
<comment type="caution">
    <text evidence="1">The sequence shown here is derived from an EMBL/GenBank/DDBJ whole genome shotgun (WGS) entry which is preliminary data.</text>
</comment>
<evidence type="ECO:0000313" key="2">
    <source>
        <dbReference type="Proteomes" id="UP000239614"/>
    </source>
</evidence>
<dbReference type="Proteomes" id="UP000239614">
    <property type="component" value="Unassembled WGS sequence"/>
</dbReference>
<dbReference type="Pfam" id="PF22014">
    <property type="entry name" value="DUF6932"/>
    <property type="match status" value="1"/>
</dbReference>
<evidence type="ECO:0000313" key="1">
    <source>
        <dbReference type="EMBL" id="PRR70937.1"/>
    </source>
</evidence>
<keyword evidence="2" id="KW-1185">Reference proteome</keyword>
<reference evidence="1 2" key="1">
    <citation type="submission" date="2018-03" db="EMBL/GenBank/DDBJ databases">
        <title>Genome sequence of Clostridium thermopalmarium DSM 5974.</title>
        <authorList>
            <person name="Poehlein A."/>
            <person name="Daniel R."/>
        </authorList>
    </citation>
    <scope>NUCLEOTIDE SEQUENCE [LARGE SCALE GENOMIC DNA]</scope>
    <source>
        <strain evidence="1 2">DSM 5974</strain>
    </source>
</reference>
<proteinExistence type="predicted"/>
<protein>
    <recommendedName>
        <fullName evidence="3">Polymerase nucleotidyl transferase domain-containing protein</fullName>
    </recommendedName>
</protein>
<accession>A0A2T0APJ1</accession>
<name>A0A2T0APJ1_9CLOT</name>
<dbReference type="SUPFAM" id="SSF48097">
    <property type="entry name" value="Regulator of G-protein signaling, RGS"/>
    <property type="match status" value="1"/>
</dbReference>
<evidence type="ECO:0008006" key="3">
    <source>
        <dbReference type="Google" id="ProtNLM"/>
    </source>
</evidence>
<dbReference type="InterPro" id="IPR053860">
    <property type="entry name" value="DUF6932"/>
</dbReference>
<gene>
    <name evidence="1" type="ORF">CPAL_20270</name>
</gene>
<dbReference type="AlphaFoldDB" id="A0A2T0APJ1"/>
<dbReference type="EMBL" id="PVXN01000053">
    <property type="protein sequence ID" value="PRR70937.1"/>
    <property type="molecule type" value="Genomic_DNA"/>
</dbReference>
<sequence>MAIPSLNGHGILPEGIYECTMEDIKEKFCSIENKEHRCKLFKKLEQYLKDLKKFNTKYELIIDGSFITDKKFPSDIDFILAYDFEYSPKTNFDDWLMLLNGDCVKQKYGLQVFPTFLDSDLYDETIEFCKQVKEKPGIIKGLLRVRI</sequence>
<dbReference type="InterPro" id="IPR036305">
    <property type="entry name" value="RGS_sf"/>
</dbReference>
<organism evidence="1 2">
    <name type="scientific">Clostridium thermopalmarium DSM 5974</name>
    <dbReference type="NCBI Taxonomy" id="1121340"/>
    <lineage>
        <taxon>Bacteria</taxon>
        <taxon>Bacillati</taxon>
        <taxon>Bacillota</taxon>
        <taxon>Clostridia</taxon>
        <taxon>Eubacteriales</taxon>
        <taxon>Clostridiaceae</taxon>
        <taxon>Clostridium</taxon>
    </lineage>
</organism>